<reference evidence="2 3" key="1">
    <citation type="submission" date="2023-02" db="EMBL/GenBank/DDBJ databases">
        <title>Population genomics of bacteria associated with diatom.</title>
        <authorList>
            <person name="Xie J."/>
            <person name="Wang H."/>
        </authorList>
    </citation>
    <scope>NUCLEOTIDE SEQUENCE [LARGE SCALE GENOMIC DNA]</scope>
    <source>
        <strain evidence="2 3">PT47_8</strain>
    </source>
</reference>
<protein>
    <submittedName>
        <fullName evidence="2">Uncharacterized protein</fullName>
    </submittedName>
</protein>
<accession>A0ABD4XFL3</accession>
<evidence type="ECO:0000313" key="2">
    <source>
        <dbReference type="EMBL" id="MDE4168186.1"/>
    </source>
</evidence>
<dbReference type="EMBL" id="JARCJK010000025">
    <property type="protein sequence ID" value="MDE4168186.1"/>
    <property type="molecule type" value="Genomic_DNA"/>
</dbReference>
<proteinExistence type="predicted"/>
<organism evidence="2 3">
    <name type="scientific">Phaeobacter gallaeciensis</name>
    <dbReference type="NCBI Taxonomy" id="60890"/>
    <lineage>
        <taxon>Bacteria</taxon>
        <taxon>Pseudomonadati</taxon>
        <taxon>Pseudomonadota</taxon>
        <taxon>Alphaproteobacteria</taxon>
        <taxon>Rhodobacterales</taxon>
        <taxon>Roseobacteraceae</taxon>
        <taxon>Phaeobacter</taxon>
    </lineage>
</organism>
<comment type="caution">
    <text evidence="2">The sequence shown here is derived from an EMBL/GenBank/DDBJ whole genome shotgun (WGS) entry which is preliminary data.</text>
</comment>
<dbReference type="AlphaFoldDB" id="A0ABD4XFL3"/>
<dbReference type="Proteomes" id="UP001218364">
    <property type="component" value="Unassembled WGS sequence"/>
</dbReference>
<keyword evidence="1" id="KW-0732">Signal</keyword>
<sequence length="501" mass="52219">MLFSLPSVALLGGMAYAQDYTGAPNNPIGDVQTVYDGIGDVTPLPGGTSVLERVLYTVGQLNLTSPGSVAPVNGVYANIAESVALREWYSTDRTEVAYQDYVEDVIQPETMGLLWQNMVAPPEGSDFSLSSSTITDPSSGTEVPVGDVEFVRLHGFLLGNNTLVSPPDNNVIYRGTLTYTLAEFQSLVNDGFRLGGATLGFDAEGNVTLHAGTGGVGGAVIIEIGGRAYELDTLPDSIGLSTVLVETAILPGFSNYGLENIPYYDPSTGTLDMTDATYDGDTQNPSYNLASDLENAGIVWEGGVPTLRFADYIATNGLEESVASYDYEIVTPTDFTRQLDSFYEDWNQREFSTVIDGSVTNVINGVTEATERAVTSAATAIEFTVPTIDIGDIATTALGAVNTGDITVGVNSAVDEASASTTRAVQASLTVVGGSADTGTMMLNVAHNTSIIRGNVENTLVAVNGSVGDISTTALGAVNTGTITSGVNAAVQGIVGMSGQY</sequence>
<name>A0ABD4XFL3_9RHOB</name>
<gene>
    <name evidence="2" type="ORF">PXK24_21110</name>
</gene>
<feature type="chain" id="PRO_5044854731" evidence="1">
    <location>
        <begin position="18"/>
        <end position="501"/>
    </location>
</feature>
<evidence type="ECO:0000313" key="3">
    <source>
        <dbReference type="Proteomes" id="UP001218364"/>
    </source>
</evidence>
<evidence type="ECO:0000256" key="1">
    <source>
        <dbReference type="SAM" id="SignalP"/>
    </source>
</evidence>
<feature type="signal peptide" evidence="1">
    <location>
        <begin position="1"/>
        <end position="17"/>
    </location>
</feature>